<keyword evidence="4" id="KW-1185">Reference proteome</keyword>
<organism evidence="3 4">
    <name type="scientific">Lottiidibacillus patelloidae</name>
    <dbReference type="NCBI Taxonomy" id="2670334"/>
    <lineage>
        <taxon>Bacteria</taxon>
        <taxon>Bacillati</taxon>
        <taxon>Bacillota</taxon>
        <taxon>Bacilli</taxon>
        <taxon>Bacillales</taxon>
        <taxon>Bacillaceae</taxon>
        <taxon>Lottiidibacillus</taxon>
    </lineage>
</organism>
<dbReference type="AlphaFoldDB" id="A0A263BYH9"/>
<accession>A0A263BYH9</accession>
<dbReference type="NCBIfam" id="NF047422">
    <property type="entry name" value="YfmF_fam"/>
    <property type="match status" value="1"/>
</dbReference>
<dbReference type="Proteomes" id="UP000217083">
    <property type="component" value="Unassembled WGS sequence"/>
</dbReference>
<feature type="domain" description="Peptidase M16 N-terminal" evidence="1">
    <location>
        <begin position="49"/>
        <end position="174"/>
    </location>
</feature>
<dbReference type="Gene3D" id="3.30.830.10">
    <property type="entry name" value="Metalloenzyme, LuxS/M16 peptidase-like"/>
    <property type="match status" value="2"/>
</dbReference>
<dbReference type="InterPro" id="IPR050361">
    <property type="entry name" value="MPP/UQCRC_Complex"/>
</dbReference>
<dbReference type="Pfam" id="PF00675">
    <property type="entry name" value="Peptidase_M16"/>
    <property type="match status" value="1"/>
</dbReference>
<comment type="caution">
    <text evidence="3">The sequence shown here is derived from an EMBL/GenBank/DDBJ whole genome shotgun (WGS) entry which is preliminary data.</text>
</comment>
<dbReference type="PANTHER" id="PTHR11851">
    <property type="entry name" value="METALLOPROTEASE"/>
    <property type="match status" value="1"/>
</dbReference>
<dbReference type="GO" id="GO:0046872">
    <property type="term" value="F:metal ion binding"/>
    <property type="evidence" value="ECO:0007669"/>
    <property type="project" value="InterPro"/>
</dbReference>
<name>A0A263BYH9_9BACI</name>
<reference evidence="3 4" key="2">
    <citation type="submission" date="2017-09" db="EMBL/GenBank/DDBJ databases">
        <title>Bacillus patelloidae sp. nov., isolated from the intestinal tract of a marine limpet.</title>
        <authorList>
            <person name="Liu R."/>
            <person name="Dong C."/>
            <person name="Shao Z."/>
        </authorList>
    </citation>
    <scope>NUCLEOTIDE SEQUENCE [LARGE SCALE GENOMIC DNA]</scope>
    <source>
        <strain evidence="3 4">SA5d-4</strain>
    </source>
</reference>
<reference evidence="4" key="1">
    <citation type="submission" date="2017-08" db="EMBL/GenBank/DDBJ databases">
        <authorList>
            <person name="Huang Z."/>
        </authorList>
    </citation>
    <scope>NUCLEOTIDE SEQUENCE [LARGE SCALE GENOMIC DNA]</scope>
    <source>
        <strain evidence="4">SA5d-4</strain>
    </source>
</reference>
<protein>
    <submittedName>
        <fullName evidence="3">Peptidase M16</fullName>
    </submittedName>
</protein>
<sequence length="426" mass="48722">MSAVVHNKVELHGITLHAIETPKYKTNTIVLKCKAPLSEETVTARALIPHVLQSGTKNHPSREKLRSALEELYGATFTVDLSKKGDNHIITFRMDVANEKFLSDQTPLLEKALQLFSDIILQPLVENNAFKESIVEEEKRALKQRIQAIYNDKMRYANMRLIQEMCKEEPYRLNVQGTIEKADSLSANQLYQTYENMLRADCIDLFIVGDIELNKVQQITSKYFKIPEKQKVREDNVVKHIVPNKENVVFEEQEINQGKLHIGYRTNVTFKDEDYYPLQVFNGIYGGFSHSKLFINVREKASLAYYAASRVESHKGLLLVIAGIEFSNYDQALSIIKEQMQAMKSGNFSEEELLQTKSVIRNQILETLDNARGVVEILYHNVIANTDLSIDDMLSGIEKVTKEEVIEVANKIQLDTVYFLRGEGKE</sequence>
<dbReference type="EMBL" id="NPIA01000001">
    <property type="protein sequence ID" value="OZM58632.1"/>
    <property type="molecule type" value="Genomic_DNA"/>
</dbReference>
<feature type="domain" description="Peptidase M16 C-terminal" evidence="2">
    <location>
        <begin position="184"/>
        <end position="358"/>
    </location>
</feature>
<gene>
    <name evidence="3" type="ORF">CIB95_03430</name>
</gene>
<evidence type="ECO:0000259" key="2">
    <source>
        <dbReference type="Pfam" id="PF05193"/>
    </source>
</evidence>
<dbReference type="InterPro" id="IPR007863">
    <property type="entry name" value="Peptidase_M16_C"/>
</dbReference>
<evidence type="ECO:0000259" key="1">
    <source>
        <dbReference type="Pfam" id="PF00675"/>
    </source>
</evidence>
<proteinExistence type="predicted"/>
<dbReference type="SUPFAM" id="SSF63411">
    <property type="entry name" value="LuxS/MPP-like metallohydrolase"/>
    <property type="match status" value="2"/>
</dbReference>
<dbReference type="Pfam" id="PF05193">
    <property type="entry name" value="Peptidase_M16_C"/>
    <property type="match status" value="1"/>
</dbReference>
<dbReference type="InterPro" id="IPR011765">
    <property type="entry name" value="Pept_M16_N"/>
</dbReference>
<dbReference type="RefSeq" id="WP_094921837.1">
    <property type="nucleotide sequence ID" value="NZ_NPIA01000001.1"/>
</dbReference>
<evidence type="ECO:0000313" key="4">
    <source>
        <dbReference type="Proteomes" id="UP000217083"/>
    </source>
</evidence>
<dbReference type="InterPro" id="IPR011249">
    <property type="entry name" value="Metalloenz_LuxS/M16"/>
</dbReference>
<evidence type="ECO:0000313" key="3">
    <source>
        <dbReference type="EMBL" id="OZM58632.1"/>
    </source>
</evidence>
<dbReference type="PANTHER" id="PTHR11851:SF186">
    <property type="entry name" value="INACTIVE METALLOPROTEASE YMFF-RELATED"/>
    <property type="match status" value="1"/>
</dbReference>